<evidence type="ECO:0000256" key="10">
    <source>
        <dbReference type="ARBA" id="ARBA00023027"/>
    </source>
</evidence>
<dbReference type="PANTHER" id="PTHR37838">
    <property type="entry name" value="NA(+)-TRANSLOCATING NADH-QUINONE REDUCTASE SUBUNIT C"/>
    <property type="match status" value="1"/>
</dbReference>
<dbReference type="GO" id="GO:0005886">
    <property type="term" value="C:plasma membrane"/>
    <property type="evidence" value="ECO:0007669"/>
    <property type="project" value="UniProtKB-SubCell"/>
</dbReference>
<dbReference type="Proteomes" id="UP001491613">
    <property type="component" value="Unassembled WGS sequence"/>
</dbReference>
<keyword evidence="9 16" id="KW-1133">Transmembrane helix</keyword>
<dbReference type="PIRSF" id="PIRSF009437">
    <property type="entry name" value="NQR-1_subunit_C"/>
    <property type="match status" value="1"/>
</dbReference>
<comment type="similarity">
    <text evidence="16 17">Belongs to the NqrC family.</text>
</comment>
<keyword evidence="1 16" id="KW-0813">Transport</keyword>
<dbReference type="InterPro" id="IPR007329">
    <property type="entry name" value="FMN-bd"/>
</dbReference>
<comment type="cofactor">
    <cofactor evidence="16 17">
        <name>FMN</name>
        <dbReference type="ChEBI" id="CHEBI:58210"/>
    </cofactor>
</comment>
<evidence type="ECO:0000313" key="21">
    <source>
        <dbReference type="Proteomes" id="UP000078435"/>
    </source>
</evidence>
<keyword evidence="5 16" id="KW-0285">Flavoprotein</keyword>
<keyword evidence="4 16" id="KW-0597">Phosphoprotein</keyword>
<evidence type="ECO:0000313" key="22">
    <source>
        <dbReference type="Proteomes" id="UP001491613"/>
    </source>
</evidence>
<dbReference type="PANTHER" id="PTHR37838:SF1">
    <property type="entry name" value="NA(+)-TRANSLOCATING NADH-QUINONE REDUCTASE SUBUNIT C"/>
    <property type="match status" value="1"/>
</dbReference>
<dbReference type="SMART" id="SM00900">
    <property type="entry name" value="FMN_bind"/>
    <property type="match status" value="1"/>
</dbReference>
<dbReference type="GO" id="GO:0006814">
    <property type="term" value="P:sodium ion transport"/>
    <property type="evidence" value="ECO:0007669"/>
    <property type="project" value="UniProtKB-UniRule"/>
</dbReference>
<evidence type="ECO:0000256" key="8">
    <source>
        <dbReference type="ARBA" id="ARBA00022967"/>
    </source>
</evidence>
<comment type="caution">
    <text evidence="19">The sequence shown here is derived from an EMBL/GenBank/DDBJ whole genome shotgun (WGS) entry which is preliminary data.</text>
</comment>
<evidence type="ECO:0000256" key="16">
    <source>
        <dbReference type="HAMAP-Rule" id="MF_00427"/>
    </source>
</evidence>
<evidence type="ECO:0000256" key="12">
    <source>
        <dbReference type="ARBA" id="ARBA00023065"/>
    </source>
</evidence>
<gene>
    <name evidence="16" type="primary">nqrC</name>
    <name evidence="19" type="ORF">LCR_12855</name>
    <name evidence="20" type="ORF">V1482_08525</name>
</gene>
<keyword evidence="15 16" id="KW-0739">Sodium transport</keyword>
<evidence type="ECO:0000256" key="15">
    <source>
        <dbReference type="ARBA" id="ARBA00023201"/>
    </source>
</evidence>
<dbReference type="RefSeq" id="WP_026456010.1">
    <property type="nucleotide sequence ID" value="NZ_AP027939.1"/>
</dbReference>
<name>A0A175VLW1_AEREN</name>
<evidence type="ECO:0000256" key="9">
    <source>
        <dbReference type="ARBA" id="ARBA00022989"/>
    </source>
</evidence>
<keyword evidence="2 16" id="KW-1003">Cell membrane</keyword>
<keyword evidence="6 16" id="KW-0288">FMN</keyword>
<feature type="modified residue" description="FMN phosphoryl threonine" evidence="16">
    <location>
        <position position="228"/>
    </location>
</feature>
<evidence type="ECO:0000256" key="2">
    <source>
        <dbReference type="ARBA" id="ARBA00022475"/>
    </source>
</evidence>
<evidence type="ECO:0000313" key="20">
    <source>
        <dbReference type="EMBL" id="MEL3919455.1"/>
    </source>
</evidence>
<reference evidence="19 21" key="1">
    <citation type="submission" date="2016-02" db="EMBL/GenBank/DDBJ databases">
        <title>Draft genome sequence of Aeromonas trota strain 1999lcr isolated from cerebrospinal fluid (CSF).</title>
        <authorList>
            <person name="Dallagassa C.B."/>
            <person name="Prediger K.C."/>
            <person name="Weiss V.A."/>
            <person name="Assis F.E."/>
            <person name="Baura V."/>
            <person name="Cruz L.M."/>
            <person name="Souza E.M."/>
            <person name="Pedrosa F.O."/>
            <person name="Fadel-Picheth C.M."/>
        </authorList>
    </citation>
    <scope>NUCLEOTIDE SEQUENCE [LARGE SCALE GENOMIC DNA]</scope>
    <source>
        <strain evidence="19 21">1999lcr</strain>
    </source>
</reference>
<comment type="subcellular location">
    <subcellularLocation>
        <location evidence="16">Cell membrane</location>
        <topology evidence="16">Single-pass membrane protein</topology>
    </subcellularLocation>
</comment>
<evidence type="ECO:0000256" key="5">
    <source>
        <dbReference type="ARBA" id="ARBA00022630"/>
    </source>
</evidence>
<protein>
    <recommendedName>
        <fullName evidence="16 17">Na(+)-translocating NADH-quinone reductase subunit C</fullName>
        <shortName evidence="16 17">Na(+)-NQR subunit C</shortName>
        <shortName evidence="16 17">Na(+)-translocating NQR subunit C</shortName>
        <ecNumber evidence="16 17">7.2.1.1</ecNumber>
    </recommendedName>
    <alternativeName>
        <fullName evidence="16 17">NQR complex subunit C</fullName>
    </alternativeName>
    <alternativeName>
        <fullName evidence="16 17">NQR-1 subunit C</fullName>
    </alternativeName>
</protein>
<dbReference type="STRING" id="29489.VL01_07105"/>
<dbReference type="NCBIfam" id="TIGR01938">
    <property type="entry name" value="nqrC"/>
    <property type="match status" value="1"/>
</dbReference>
<evidence type="ECO:0000256" key="17">
    <source>
        <dbReference type="PIRNR" id="PIRNR009437"/>
    </source>
</evidence>
<comment type="catalytic activity">
    <reaction evidence="16 17">
        <text>a ubiquinone + n Na(+)(in) + NADH + H(+) = a ubiquinol + n Na(+)(out) + NAD(+)</text>
        <dbReference type="Rhea" id="RHEA:47748"/>
        <dbReference type="Rhea" id="RHEA-COMP:9565"/>
        <dbReference type="Rhea" id="RHEA-COMP:9566"/>
        <dbReference type="ChEBI" id="CHEBI:15378"/>
        <dbReference type="ChEBI" id="CHEBI:16389"/>
        <dbReference type="ChEBI" id="CHEBI:17976"/>
        <dbReference type="ChEBI" id="CHEBI:29101"/>
        <dbReference type="ChEBI" id="CHEBI:57540"/>
        <dbReference type="ChEBI" id="CHEBI:57945"/>
        <dbReference type="EC" id="7.2.1.1"/>
    </reaction>
</comment>
<dbReference type="EMBL" id="JAZDDP010000003">
    <property type="protein sequence ID" value="MEL3919455.1"/>
    <property type="molecule type" value="Genomic_DNA"/>
</dbReference>
<dbReference type="HAMAP" id="MF_00427">
    <property type="entry name" value="NqrC"/>
    <property type="match status" value="1"/>
</dbReference>
<proteinExistence type="inferred from homology"/>
<dbReference type="OrthoDB" id="9786835at2"/>
<dbReference type="EC" id="7.2.1.1" evidence="16 17"/>
<dbReference type="EMBL" id="JMGO02000003">
    <property type="protein sequence ID" value="KXU80962.1"/>
    <property type="molecule type" value="Genomic_DNA"/>
</dbReference>
<evidence type="ECO:0000256" key="14">
    <source>
        <dbReference type="ARBA" id="ARBA00023136"/>
    </source>
</evidence>
<evidence type="ECO:0000256" key="7">
    <source>
        <dbReference type="ARBA" id="ARBA00022692"/>
    </source>
</evidence>
<evidence type="ECO:0000256" key="13">
    <source>
        <dbReference type="ARBA" id="ARBA00023075"/>
    </source>
</evidence>
<dbReference type="GeneID" id="92808947"/>
<keyword evidence="7 16" id="KW-0812">Transmembrane</keyword>
<dbReference type="Pfam" id="PF04205">
    <property type="entry name" value="FMN_bind"/>
    <property type="match status" value="1"/>
</dbReference>
<evidence type="ECO:0000256" key="11">
    <source>
        <dbReference type="ARBA" id="ARBA00023053"/>
    </source>
</evidence>
<comment type="caution">
    <text evidence="16">Lacks conserved residue(s) required for the propagation of feature annotation.</text>
</comment>
<keyword evidence="8 16" id="KW-1278">Translocase</keyword>
<keyword evidence="14 16" id="KW-0472">Membrane</keyword>
<organism evidence="19 21">
    <name type="scientific">Aeromonas enteropelogenes</name>
    <name type="common">Aeromonas trota</name>
    <dbReference type="NCBI Taxonomy" id="29489"/>
    <lineage>
        <taxon>Bacteria</taxon>
        <taxon>Pseudomonadati</taxon>
        <taxon>Pseudomonadota</taxon>
        <taxon>Gammaproteobacteria</taxon>
        <taxon>Aeromonadales</taxon>
        <taxon>Aeromonadaceae</taxon>
        <taxon>Aeromonas</taxon>
    </lineage>
</organism>
<keyword evidence="3" id="KW-0997">Cell inner membrane</keyword>
<dbReference type="InterPro" id="IPR010204">
    <property type="entry name" value="NqrC"/>
</dbReference>
<evidence type="ECO:0000256" key="1">
    <source>
        <dbReference type="ARBA" id="ARBA00022448"/>
    </source>
</evidence>
<evidence type="ECO:0000256" key="4">
    <source>
        <dbReference type="ARBA" id="ARBA00022553"/>
    </source>
</evidence>
<evidence type="ECO:0000256" key="6">
    <source>
        <dbReference type="ARBA" id="ARBA00022643"/>
    </source>
</evidence>
<evidence type="ECO:0000313" key="19">
    <source>
        <dbReference type="EMBL" id="KXU80962.1"/>
    </source>
</evidence>
<evidence type="ECO:0000256" key="3">
    <source>
        <dbReference type="ARBA" id="ARBA00022519"/>
    </source>
</evidence>
<feature type="transmembrane region" description="Helical" evidence="16">
    <location>
        <begin position="12"/>
        <end position="33"/>
    </location>
</feature>
<feature type="domain" description="FMN-binding" evidence="18">
    <location>
        <begin position="147"/>
        <end position="245"/>
    </location>
</feature>
<reference evidence="20 22" key="2">
    <citation type="submission" date="2024-01" db="EMBL/GenBank/DDBJ databases">
        <title>Horizontal gene transfer in Aeromonas trota.</title>
        <authorList>
            <person name="Otero Olarra J.E."/>
            <person name="Perez Valdespino A."/>
        </authorList>
    </citation>
    <scope>NUCLEOTIDE SEQUENCE [LARGE SCALE GENOMIC DNA]</scope>
    <source>
        <strain evidence="20 22">9.1</strain>
    </source>
</reference>
<dbReference type="GO" id="GO:0010181">
    <property type="term" value="F:FMN binding"/>
    <property type="evidence" value="ECO:0007669"/>
    <property type="project" value="UniProtKB-UniRule"/>
</dbReference>
<dbReference type="GO" id="GO:0016655">
    <property type="term" value="F:oxidoreductase activity, acting on NAD(P)H, quinone or similar compound as acceptor"/>
    <property type="evidence" value="ECO:0007669"/>
    <property type="project" value="UniProtKB-UniRule"/>
</dbReference>
<keyword evidence="11 16" id="KW-0915">Sodium</keyword>
<dbReference type="AlphaFoldDB" id="A0A175VLW1"/>
<dbReference type="NCBIfam" id="NF003746">
    <property type="entry name" value="PRK05346.1-1"/>
    <property type="match status" value="1"/>
</dbReference>
<dbReference type="Proteomes" id="UP000078435">
    <property type="component" value="Unassembled WGS sequence"/>
</dbReference>
<comment type="function">
    <text evidence="16">NQR complex catalyzes the reduction of ubiquinone-1 to ubiquinol by two successive reactions, coupled with the transport of Na(+) ions from the cytoplasm to the periplasm. NqrA to NqrE are probably involved in the second step, the conversion of ubisemiquinone to ubiquinol.</text>
</comment>
<keyword evidence="12 16" id="KW-0406">Ion transport</keyword>
<accession>A0A175VLW1</accession>
<keyword evidence="13 16" id="KW-0830">Ubiquinone</keyword>
<keyword evidence="10 16" id="KW-0520">NAD</keyword>
<comment type="subunit">
    <text evidence="16 17">Composed of six subunits; NqrA, NqrB, NqrC, NqrD, NqrE and NqrF.</text>
</comment>
<keyword evidence="22" id="KW-1185">Reference proteome</keyword>
<evidence type="ECO:0000259" key="18">
    <source>
        <dbReference type="SMART" id="SM00900"/>
    </source>
</evidence>
<sequence length="262" mass="27834">MAFNKDSTLGTVSVVTGLCLACSIVVSVAAVGLRSTQQENKALDKQSNILAVAGVDISDVAKRDMAKLYGDKIEARLVDLSTGNFVDGDADNFDTKQAAKDPAKNIRLAAADDKAGLRQISKLIPVFFAKDSEGKIDSIILPIYGQGLWSTMYAFVAVAPDGQTIKGITYYDHGETPGLGGEIENPAWEALFKDKKLFDQNGMPALRVIKGHAPAGSEHEIDGLSGATLTGNGVQHTFDFWMGPKGFGPFLAKVRAGEINNG</sequence>
<dbReference type="NCBIfam" id="NF003749">
    <property type="entry name" value="PRK05346.1-5"/>
    <property type="match status" value="1"/>
</dbReference>